<reference evidence="1" key="1">
    <citation type="submission" date="2014-11" db="EMBL/GenBank/DDBJ databases">
        <authorList>
            <person name="Amaro Gonzalez C."/>
        </authorList>
    </citation>
    <scope>NUCLEOTIDE SEQUENCE</scope>
</reference>
<sequence length="51" mass="5502">MLPPTSKTLFPTPYPLNPIPYVLNPTLLPQVFQSDCDITEGTCQNTVAGAP</sequence>
<name>A0A0E9T6Q9_ANGAN</name>
<accession>A0A0E9T6Q9</accession>
<evidence type="ECO:0000313" key="1">
    <source>
        <dbReference type="EMBL" id="JAH48635.1"/>
    </source>
</evidence>
<proteinExistence type="predicted"/>
<dbReference type="EMBL" id="GBXM01059942">
    <property type="protein sequence ID" value="JAH48635.1"/>
    <property type="molecule type" value="Transcribed_RNA"/>
</dbReference>
<dbReference type="AlphaFoldDB" id="A0A0E9T6Q9"/>
<organism evidence="1">
    <name type="scientific">Anguilla anguilla</name>
    <name type="common">European freshwater eel</name>
    <name type="synonym">Muraena anguilla</name>
    <dbReference type="NCBI Taxonomy" id="7936"/>
    <lineage>
        <taxon>Eukaryota</taxon>
        <taxon>Metazoa</taxon>
        <taxon>Chordata</taxon>
        <taxon>Craniata</taxon>
        <taxon>Vertebrata</taxon>
        <taxon>Euteleostomi</taxon>
        <taxon>Actinopterygii</taxon>
        <taxon>Neopterygii</taxon>
        <taxon>Teleostei</taxon>
        <taxon>Anguilliformes</taxon>
        <taxon>Anguillidae</taxon>
        <taxon>Anguilla</taxon>
    </lineage>
</organism>
<protein>
    <submittedName>
        <fullName evidence="1">Uncharacterized protein</fullName>
    </submittedName>
</protein>
<reference evidence="1" key="2">
    <citation type="journal article" date="2015" name="Fish Shellfish Immunol.">
        <title>Early steps in the European eel (Anguilla anguilla)-Vibrio vulnificus interaction in the gills: Role of the RtxA13 toxin.</title>
        <authorList>
            <person name="Callol A."/>
            <person name="Pajuelo D."/>
            <person name="Ebbesson L."/>
            <person name="Teles M."/>
            <person name="MacKenzie S."/>
            <person name="Amaro C."/>
        </authorList>
    </citation>
    <scope>NUCLEOTIDE SEQUENCE</scope>
</reference>